<dbReference type="Proteomes" id="UP001283361">
    <property type="component" value="Unassembled WGS sequence"/>
</dbReference>
<organism evidence="1 2">
    <name type="scientific">Elysia crispata</name>
    <name type="common">lettuce slug</name>
    <dbReference type="NCBI Taxonomy" id="231223"/>
    <lineage>
        <taxon>Eukaryota</taxon>
        <taxon>Metazoa</taxon>
        <taxon>Spiralia</taxon>
        <taxon>Lophotrochozoa</taxon>
        <taxon>Mollusca</taxon>
        <taxon>Gastropoda</taxon>
        <taxon>Heterobranchia</taxon>
        <taxon>Euthyneura</taxon>
        <taxon>Panpulmonata</taxon>
        <taxon>Sacoglossa</taxon>
        <taxon>Placobranchoidea</taxon>
        <taxon>Plakobranchidae</taxon>
        <taxon>Elysia</taxon>
    </lineage>
</organism>
<comment type="caution">
    <text evidence="1">The sequence shown here is derived from an EMBL/GenBank/DDBJ whole genome shotgun (WGS) entry which is preliminary data.</text>
</comment>
<evidence type="ECO:0000313" key="2">
    <source>
        <dbReference type="Proteomes" id="UP001283361"/>
    </source>
</evidence>
<gene>
    <name evidence="1" type="ORF">RRG08_066741</name>
</gene>
<sequence>MTCSTTLLFRQICISAEEYIRTTEIPPSSRVHRWVETDVGEMKTFIGLCLLMGVIKPALTIHTGQQIPLFDLLSFLLQCRGTDFSSR</sequence>
<protein>
    <recommendedName>
        <fullName evidence="3">PiggyBac transposable element-derived protein domain-containing protein</fullName>
    </recommendedName>
</protein>
<accession>A0AAE0XYZ9</accession>
<evidence type="ECO:0000313" key="1">
    <source>
        <dbReference type="EMBL" id="KAK3726817.1"/>
    </source>
</evidence>
<name>A0AAE0XYZ9_9GAST</name>
<keyword evidence="2" id="KW-1185">Reference proteome</keyword>
<dbReference type="AlphaFoldDB" id="A0AAE0XYZ9"/>
<proteinExistence type="predicted"/>
<reference evidence="1" key="1">
    <citation type="journal article" date="2023" name="G3 (Bethesda)">
        <title>A reference genome for the long-term kleptoplast-retaining sea slug Elysia crispata morphotype clarki.</title>
        <authorList>
            <person name="Eastman K.E."/>
            <person name="Pendleton A.L."/>
            <person name="Shaikh M.A."/>
            <person name="Suttiyut T."/>
            <person name="Ogas R."/>
            <person name="Tomko P."/>
            <person name="Gavelis G."/>
            <person name="Widhalm J.R."/>
            <person name="Wisecaver J.H."/>
        </authorList>
    </citation>
    <scope>NUCLEOTIDE SEQUENCE</scope>
    <source>
        <strain evidence="1">ECLA1</strain>
    </source>
</reference>
<evidence type="ECO:0008006" key="3">
    <source>
        <dbReference type="Google" id="ProtNLM"/>
    </source>
</evidence>
<dbReference type="EMBL" id="JAWDGP010007285">
    <property type="protein sequence ID" value="KAK3726817.1"/>
    <property type="molecule type" value="Genomic_DNA"/>
</dbReference>